<evidence type="ECO:0000256" key="1">
    <source>
        <dbReference type="ARBA" id="ARBA00011955"/>
    </source>
</evidence>
<keyword evidence="5 10" id="KW-0479">Metal-binding</keyword>
<gene>
    <name evidence="12" type="ORF">COB13_06500</name>
</gene>
<reference key="1">
    <citation type="submission" date="2017-08" db="EMBL/GenBank/DDBJ databases">
        <title>A dynamic microbial community with high functional redundancy inhabits the cold, oxic subseafloor aquifer.</title>
        <authorList>
            <person name="Tully B.J."/>
            <person name="Wheat C.G."/>
            <person name="Glazer B.T."/>
            <person name="Huber J.A."/>
        </authorList>
    </citation>
    <scope>NUCLEOTIDE SEQUENCE [LARGE SCALE GENOMIC DNA]</scope>
</reference>
<evidence type="ECO:0000313" key="12">
    <source>
        <dbReference type="EMBL" id="PCJ01825.1"/>
    </source>
</evidence>
<accession>A0A2A4Z4A3</accession>
<evidence type="ECO:0000256" key="7">
    <source>
        <dbReference type="ARBA" id="ARBA00022842"/>
    </source>
</evidence>
<keyword evidence="3 10" id="KW-0285">Flavoprotein</keyword>
<dbReference type="InterPro" id="IPR003374">
    <property type="entry name" value="ApbE-like_sf"/>
</dbReference>
<name>A0A2A4Z4A3_9PROT</name>
<evidence type="ECO:0000256" key="3">
    <source>
        <dbReference type="ARBA" id="ARBA00022630"/>
    </source>
</evidence>
<keyword evidence="6 10" id="KW-0274">FAD</keyword>
<dbReference type="PANTHER" id="PTHR30040">
    <property type="entry name" value="THIAMINE BIOSYNTHESIS LIPOPROTEIN APBE"/>
    <property type="match status" value="1"/>
</dbReference>
<evidence type="ECO:0000256" key="10">
    <source>
        <dbReference type="PIRNR" id="PIRNR006268"/>
    </source>
</evidence>
<feature type="binding site" evidence="11">
    <location>
        <position position="178"/>
    </location>
    <ligand>
        <name>Mg(2+)</name>
        <dbReference type="ChEBI" id="CHEBI:18420"/>
    </ligand>
</feature>
<feature type="binding site" evidence="11">
    <location>
        <position position="292"/>
    </location>
    <ligand>
        <name>Mg(2+)</name>
        <dbReference type="ChEBI" id="CHEBI:18420"/>
    </ligand>
</feature>
<dbReference type="InterPro" id="IPR024932">
    <property type="entry name" value="ApbE"/>
</dbReference>
<evidence type="ECO:0000256" key="8">
    <source>
        <dbReference type="ARBA" id="ARBA00031306"/>
    </source>
</evidence>
<comment type="similarity">
    <text evidence="10">Belongs to the ApbE family.</text>
</comment>
<dbReference type="PANTHER" id="PTHR30040:SF2">
    <property type="entry name" value="FAD:PROTEIN FMN TRANSFERASE"/>
    <property type="match status" value="1"/>
</dbReference>
<dbReference type="PIRSF" id="PIRSF006268">
    <property type="entry name" value="ApbE"/>
    <property type="match status" value="1"/>
</dbReference>
<comment type="catalytic activity">
    <reaction evidence="9 10">
        <text>L-threonyl-[protein] + FAD = FMN-L-threonyl-[protein] + AMP + H(+)</text>
        <dbReference type="Rhea" id="RHEA:36847"/>
        <dbReference type="Rhea" id="RHEA-COMP:11060"/>
        <dbReference type="Rhea" id="RHEA-COMP:11061"/>
        <dbReference type="ChEBI" id="CHEBI:15378"/>
        <dbReference type="ChEBI" id="CHEBI:30013"/>
        <dbReference type="ChEBI" id="CHEBI:57692"/>
        <dbReference type="ChEBI" id="CHEBI:74257"/>
        <dbReference type="ChEBI" id="CHEBI:456215"/>
        <dbReference type="EC" id="2.7.1.180"/>
    </reaction>
</comment>
<protein>
    <recommendedName>
        <fullName evidence="2 10">FAD:protein FMN transferase</fullName>
        <ecNumber evidence="1 10">2.7.1.180</ecNumber>
    </recommendedName>
    <alternativeName>
        <fullName evidence="8 10">Flavin transferase</fullName>
    </alternativeName>
</protein>
<organism evidence="12">
    <name type="scientific">OCS116 cluster bacterium</name>
    <dbReference type="NCBI Taxonomy" id="2030921"/>
    <lineage>
        <taxon>Bacteria</taxon>
        <taxon>Pseudomonadati</taxon>
        <taxon>Pseudomonadota</taxon>
        <taxon>Alphaproteobacteria</taxon>
        <taxon>OCS116 cluster</taxon>
    </lineage>
</organism>
<dbReference type="EC" id="2.7.1.180" evidence="1 10"/>
<evidence type="ECO:0000256" key="2">
    <source>
        <dbReference type="ARBA" id="ARBA00016337"/>
    </source>
</evidence>
<reference evidence="12" key="2">
    <citation type="journal article" date="2018" name="ISME J.">
        <title>A dynamic microbial community with high functional redundancy inhabits the cold, oxic subseafloor aquifer.</title>
        <authorList>
            <person name="Tully B.J."/>
            <person name="Wheat C.G."/>
            <person name="Glazer B.T."/>
            <person name="Huber J.A."/>
        </authorList>
    </citation>
    <scope>NUCLEOTIDE SEQUENCE</scope>
    <source>
        <strain evidence="12">NORP83</strain>
    </source>
</reference>
<evidence type="ECO:0000256" key="9">
    <source>
        <dbReference type="ARBA" id="ARBA00048540"/>
    </source>
</evidence>
<evidence type="ECO:0000256" key="6">
    <source>
        <dbReference type="ARBA" id="ARBA00022827"/>
    </source>
</evidence>
<comment type="cofactor">
    <cofactor evidence="11">
        <name>Mg(2+)</name>
        <dbReference type="ChEBI" id="CHEBI:18420"/>
    </cofactor>
    <cofactor evidence="11">
        <name>Mn(2+)</name>
        <dbReference type="ChEBI" id="CHEBI:29035"/>
    </cofactor>
    <text evidence="11">Magnesium. Can also use manganese.</text>
</comment>
<dbReference type="GO" id="GO:0016740">
    <property type="term" value="F:transferase activity"/>
    <property type="evidence" value="ECO:0007669"/>
    <property type="project" value="UniProtKB-UniRule"/>
</dbReference>
<dbReference type="Gene3D" id="3.10.520.10">
    <property type="entry name" value="ApbE-like domains"/>
    <property type="match status" value="1"/>
</dbReference>
<keyword evidence="4 10" id="KW-0808">Transferase</keyword>
<dbReference type="EMBL" id="NVUS01000006">
    <property type="protein sequence ID" value="PCJ01825.1"/>
    <property type="molecule type" value="Genomic_DNA"/>
</dbReference>
<comment type="caution">
    <text evidence="12">The sequence shown here is derived from an EMBL/GenBank/DDBJ whole genome shotgun (WGS) entry which is preliminary data.</text>
</comment>
<dbReference type="GO" id="GO:0046872">
    <property type="term" value="F:metal ion binding"/>
    <property type="evidence" value="ECO:0007669"/>
    <property type="project" value="UniProtKB-UniRule"/>
</dbReference>
<dbReference type="AlphaFoldDB" id="A0A2A4Z4A3"/>
<feature type="binding site" evidence="11">
    <location>
        <position position="296"/>
    </location>
    <ligand>
        <name>Mg(2+)</name>
        <dbReference type="ChEBI" id="CHEBI:18420"/>
    </ligand>
</feature>
<sequence>MTDKYDFGTRVTFTPDENYKFGKQPRRLRLVTLRGLSMGGHYMVRAVVPVSLDLEELNKGIKLTLDIVEDQMSVFKPDSSLMQFNRHNVGEWFGLPPEMTDVFDIALEVGKLSEGALDITLSRLIELWGFGAGDKPENIPHADDLVAIKAVTGHQHLKFDKAGRRIMKTSACEVSLNAVAKGYAVDLVDEYLKSQAIEDFVIEVAGEIKTAGQKPDGTKWRVAIEKPLSGVSTTQQILSLSDVAIATSGDYRKYFEHDGARFSHVIDPKTQKPIKHKLAAVTVVAATSARADALATAMLVMGEGGAVEFAEQNAIAAYFIVKNAQGFEVRLSSDMPSYLERL</sequence>
<dbReference type="SUPFAM" id="SSF143631">
    <property type="entry name" value="ApbE-like"/>
    <property type="match status" value="1"/>
</dbReference>
<evidence type="ECO:0000256" key="4">
    <source>
        <dbReference type="ARBA" id="ARBA00022679"/>
    </source>
</evidence>
<evidence type="ECO:0000256" key="11">
    <source>
        <dbReference type="PIRSR" id="PIRSR006268-2"/>
    </source>
</evidence>
<proteinExistence type="inferred from homology"/>
<keyword evidence="7 10" id="KW-0460">Magnesium</keyword>
<evidence type="ECO:0000256" key="5">
    <source>
        <dbReference type="ARBA" id="ARBA00022723"/>
    </source>
</evidence>
<dbReference type="Pfam" id="PF02424">
    <property type="entry name" value="ApbE"/>
    <property type="match status" value="1"/>
</dbReference>